<feature type="domain" description="Pyruvate flavodoxin/ferredoxin oxidoreductase pyrimidine binding" evidence="3">
    <location>
        <begin position="251"/>
        <end position="466"/>
    </location>
</feature>
<organism evidence="5 6">
    <name type="scientific">Raineyella fluvialis</name>
    <dbReference type="NCBI Taxonomy" id="2662261"/>
    <lineage>
        <taxon>Bacteria</taxon>
        <taxon>Bacillati</taxon>
        <taxon>Actinomycetota</taxon>
        <taxon>Actinomycetes</taxon>
        <taxon>Propionibacteriales</taxon>
        <taxon>Propionibacteriaceae</taxon>
        <taxon>Raineyella</taxon>
    </lineage>
</organism>
<proteinExistence type="predicted"/>
<dbReference type="AlphaFoldDB" id="A0A5Q2FGY5"/>
<dbReference type="Gene3D" id="3.40.50.920">
    <property type="match status" value="1"/>
</dbReference>
<dbReference type="PANTHER" id="PTHR32154">
    <property type="entry name" value="PYRUVATE-FLAVODOXIN OXIDOREDUCTASE-RELATED"/>
    <property type="match status" value="1"/>
</dbReference>
<evidence type="ECO:0000259" key="4">
    <source>
        <dbReference type="Pfam" id="PF17147"/>
    </source>
</evidence>
<evidence type="ECO:0000313" key="5">
    <source>
        <dbReference type="EMBL" id="QGF25047.1"/>
    </source>
</evidence>
<dbReference type="PANTHER" id="PTHR32154:SF20">
    <property type="entry name" value="2-OXOGLUTARATE OXIDOREDUCTASE SUBUNIT KORA"/>
    <property type="match status" value="1"/>
</dbReference>
<dbReference type="InterPro" id="IPR022367">
    <property type="entry name" value="2-oxoacid/accept_OxRdtase_asu"/>
</dbReference>
<name>A0A5Q2FGY5_9ACTN</name>
<reference evidence="5 6" key="1">
    <citation type="submission" date="2019-10" db="EMBL/GenBank/DDBJ databases">
        <title>Genomic analysis of Raineyella sp. CBA3103.</title>
        <authorList>
            <person name="Roh S.W."/>
        </authorList>
    </citation>
    <scope>NUCLEOTIDE SEQUENCE [LARGE SCALE GENOMIC DNA]</scope>
    <source>
        <strain evidence="5 6">CBA3103</strain>
    </source>
</reference>
<accession>A0A5Q2FGY5</accession>
<dbReference type="Gene3D" id="3.40.920.10">
    <property type="entry name" value="Pyruvate-ferredoxin oxidoreductase, PFOR, domain III"/>
    <property type="match status" value="1"/>
</dbReference>
<dbReference type="SUPFAM" id="SSF52922">
    <property type="entry name" value="TK C-terminal domain-like"/>
    <property type="match status" value="1"/>
</dbReference>
<dbReference type="InterPro" id="IPR019752">
    <property type="entry name" value="Pyrv/ketoisovalerate_OxRed_cat"/>
</dbReference>
<dbReference type="Pfam" id="PF01855">
    <property type="entry name" value="POR_N"/>
    <property type="match status" value="1"/>
</dbReference>
<dbReference type="GO" id="GO:0000287">
    <property type="term" value="F:magnesium ion binding"/>
    <property type="evidence" value="ECO:0007669"/>
    <property type="project" value="UniProtKB-ARBA"/>
</dbReference>
<dbReference type="CDD" id="cd07034">
    <property type="entry name" value="TPP_PYR_PFOR_IOR-alpha_like"/>
    <property type="match status" value="1"/>
</dbReference>
<dbReference type="NCBIfam" id="TIGR03710">
    <property type="entry name" value="OAFO_sf"/>
    <property type="match status" value="1"/>
</dbReference>
<feature type="domain" description="Pyruvate:ferredoxin oxidoreductase core" evidence="4">
    <location>
        <begin position="512"/>
        <end position="582"/>
    </location>
</feature>
<keyword evidence="6" id="KW-1185">Reference proteome</keyword>
<dbReference type="RefSeq" id="WP_153573574.1">
    <property type="nucleotide sequence ID" value="NZ_CP045725.1"/>
</dbReference>
<dbReference type="Proteomes" id="UP000386847">
    <property type="component" value="Chromosome"/>
</dbReference>
<dbReference type="Pfam" id="PF17147">
    <property type="entry name" value="PFOR_II"/>
    <property type="match status" value="1"/>
</dbReference>
<dbReference type="InterPro" id="IPR002880">
    <property type="entry name" value="Pyrv_Fd/Flavodoxin_OxRdtase_N"/>
</dbReference>
<sequence length="622" mass="67040">MLNRVVIRFAGDSGDGMQLTGDRFTAEAASFGNDISTLPNFPAEIRAPQGTIPGVSSFQVHFADFDIMTPGDTADVLVAMNPAALKANLAQVKRGGLIIADTAEFTKRNLAKVAYPANPLEDGSLDDYQLHALDLTGMTVAAVHDFGLSRKDASRAKNMYALGLLSWLYNRDTETTLKFLSEKFAGKPQLRDANITAFRTGYAFGETTETFGVTYQVAPAPMPAGRYRQISGNVALAYGLVAGAQKAGLQLFFGAYPITPASDVLHTLSKLKRFDVMTFQAEDEIAAAGSALGASFAGRLGVTASSGPGIALKSETISLAVMTELPMVICDVQRSGPSTGMPTKTEQADLLMALYGRHGEAPVPVIAAQSPSDCFNAAIEAVRVAVEYRTPVFVLTDGYLANGAEPWNVPHLDTIPAIDPGFATEPNGPKGEFLPYVRDEETLARPWAIPGTPGLEHRLGGIEKDSRTGNISYDPANHQLMTDTRQAKIDRVGRLVPPLLVDDPGREDGEGARLLVLGWGSTYGPALAAIRRMRKTGAKVAHAQLRWLNPFPDNLGDVLRSYDRVIVPEMNLGQLAMLLRAKYLVDVRSYSRVRGLPISVDEFEADLFEVLRELGSREGVLQ</sequence>
<dbReference type="KEGG" id="rain:Rai3103_02830"/>
<dbReference type="InterPro" id="IPR002869">
    <property type="entry name" value="Pyrv_flavodox_OxRed_cen"/>
</dbReference>
<dbReference type="FunFam" id="3.40.920.10:FF:000002">
    <property type="entry name" value="2-oxoglutarate oxidoreductase, alpha subunit"/>
    <property type="match status" value="1"/>
</dbReference>
<gene>
    <name evidence="5" type="ORF">Rai3103_02830</name>
</gene>
<dbReference type="SUPFAM" id="SSF52518">
    <property type="entry name" value="Thiamin diphosphate-binding fold (THDP-binding)"/>
    <property type="match status" value="1"/>
</dbReference>
<dbReference type="InterPro" id="IPR033412">
    <property type="entry name" value="PFOR_II"/>
</dbReference>
<dbReference type="Gene3D" id="3.40.50.970">
    <property type="match status" value="1"/>
</dbReference>
<dbReference type="GO" id="GO:0006979">
    <property type="term" value="P:response to oxidative stress"/>
    <property type="evidence" value="ECO:0007669"/>
    <property type="project" value="TreeGrafter"/>
</dbReference>
<dbReference type="FunFam" id="3.40.50.970:FF:000022">
    <property type="entry name" value="2-oxoglutarate ferredoxin oxidoreductase alpha subunit"/>
    <property type="match status" value="1"/>
</dbReference>
<evidence type="ECO:0000259" key="2">
    <source>
        <dbReference type="Pfam" id="PF01558"/>
    </source>
</evidence>
<dbReference type="InterPro" id="IPR029061">
    <property type="entry name" value="THDP-binding"/>
</dbReference>
<dbReference type="GO" id="GO:0016903">
    <property type="term" value="F:oxidoreductase activity, acting on the aldehyde or oxo group of donors"/>
    <property type="evidence" value="ECO:0007669"/>
    <property type="project" value="InterPro"/>
</dbReference>
<dbReference type="SUPFAM" id="SSF53323">
    <property type="entry name" value="Pyruvate-ferredoxin oxidoreductase, PFOR, domain III"/>
    <property type="match status" value="1"/>
</dbReference>
<evidence type="ECO:0000259" key="3">
    <source>
        <dbReference type="Pfam" id="PF01855"/>
    </source>
</evidence>
<protein>
    <submittedName>
        <fullName evidence="5">2-oxoacid:acceptor oxidoreductase subunit alpha</fullName>
    </submittedName>
</protein>
<evidence type="ECO:0000256" key="1">
    <source>
        <dbReference type="ARBA" id="ARBA00023002"/>
    </source>
</evidence>
<keyword evidence="1" id="KW-0560">Oxidoreductase</keyword>
<evidence type="ECO:0000313" key="6">
    <source>
        <dbReference type="Proteomes" id="UP000386847"/>
    </source>
</evidence>
<dbReference type="InterPro" id="IPR050722">
    <property type="entry name" value="Pyruvate:ferred/Flavod_OxRd"/>
</dbReference>
<dbReference type="Pfam" id="PF01558">
    <property type="entry name" value="POR"/>
    <property type="match status" value="1"/>
</dbReference>
<feature type="domain" description="Pyruvate/ketoisovalerate oxidoreductase catalytic" evidence="2">
    <location>
        <begin position="14"/>
        <end position="203"/>
    </location>
</feature>
<dbReference type="InterPro" id="IPR009014">
    <property type="entry name" value="Transketo_C/PFOR_II"/>
</dbReference>
<dbReference type="EMBL" id="CP045725">
    <property type="protein sequence ID" value="QGF25047.1"/>
    <property type="molecule type" value="Genomic_DNA"/>
</dbReference>